<keyword evidence="2" id="KW-1185">Reference proteome</keyword>
<accession>A0A387ATD5</accession>
<dbReference type="OrthoDB" id="2146076at2"/>
<reference evidence="1 2" key="1">
    <citation type="submission" date="2018-09" db="EMBL/GenBank/DDBJ databases">
        <title>Genome sequencing of strain BHWM-4.</title>
        <authorList>
            <person name="Heo J."/>
            <person name="Kim S.-J."/>
            <person name="Kwon S.-W."/>
        </authorList>
    </citation>
    <scope>NUCLEOTIDE SEQUENCE [LARGE SCALE GENOMIC DNA]</scope>
    <source>
        <strain evidence="1 2">BHWM-4</strain>
    </source>
</reference>
<evidence type="ECO:0000313" key="2">
    <source>
        <dbReference type="Proteomes" id="UP000272003"/>
    </source>
</evidence>
<evidence type="ECO:0008006" key="3">
    <source>
        <dbReference type="Google" id="ProtNLM"/>
    </source>
</evidence>
<dbReference type="KEGG" id="abom:D7I45_05285"/>
<sequence length="138" mass="15525">MKKNKMAIYAPFLSDLITGTNKVGEEMGKTYEPLEEAMKNGDYSSVDLKKTKETFQSGTDRYQAYLEQLNQVDVPAKELGRHSLLKDAYANYVKGCQDMVDSISDNDIDKDAFEAAGNLQQDSISRVFKTAQKIMMSM</sequence>
<protein>
    <recommendedName>
        <fullName evidence="3">LXG domain-containing protein</fullName>
    </recommendedName>
</protein>
<dbReference type="Proteomes" id="UP000272003">
    <property type="component" value="Chromosome"/>
</dbReference>
<dbReference type="EMBL" id="CP032626">
    <property type="protein sequence ID" value="AYF92918.1"/>
    <property type="molecule type" value="Genomic_DNA"/>
</dbReference>
<proteinExistence type="predicted"/>
<dbReference type="AlphaFoldDB" id="A0A387ATD5"/>
<gene>
    <name evidence="1" type="ORF">D7I45_05285</name>
</gene>
<name>A0A387ATD5_9LACO</name>
<dbReference type="RefSeq" id="WP_120784682.1">
    <property type="nucleotide sequence ID" value="NZ_CP032626.1"/>
</dbReference>
<evidence type="ECO:0000313" key="1">
    <source>
        <dbReference type="EMBL" id="AYF92918.1"/>
    </source>
</evidence>
<organism evidence="1 2">
    <name type="scientific">Apilactobacillus bombintestini</name>
    <dbReference type="NCBI Taxonomy" id="2419772"/>
    <lineage>
        <taxon>Bacteria</taxon>
        <taxon>Bacillati</taxon>
        <taxon>Bacillota</taxon>
        <taxon>Bacilli</taxon>
        <taxon>Lactobacillales</taxon>
        <taxon>Lactobacillaceae</taxon>
        <taxon>Apilactobacillus</taxon>
    </lineage>
</organism>